<dbReference type="EMBL" id="JAHQCS010000184">
    <property type="protein sequence ID" value="MBU9714783.1"/>
    <property type="molecule type" value="Genomic_DNA"/>
</dbReference>
<keyword evidence="2" id="KW-1185">Reference proteome</keyword>
<evidence type="ECO:0000313" key="1">
    <source>
        <dbReference type="EMBL" id="MBU9714783.1"/>
    </source>
</evidence>
<sequence length="62" mass="6977">MDRINKDEGKFHISGIFLFQKISMYKFSHLRAATGRGVLPMDGQDVLISGMPQDVEFCPMDG</sequence>
<proteinExistence type="predicted"/>
<evidence type="ECO:0000313" key="2">
    <source>
        <dbReference type="Proteomes" id="UP000784880"/>
    </source>
</evidence>
<protein>
    <submittedName>
        <fullName evidence="1">Uncharacterized protein</fullName>
    </submittedName>
</protein>
<gene>
    <name evidence="1" type="ORF">KS419_23850</name>
</gene>
<accession>A0ABS6JMM2</accession>
<comment type="caution">
    <text evidence="1">The sequence shown here is derived from an EMBL/GenBank/DDBJ whole genome shotgun (WGS) entry which is preliminary data.</text>
</comment>
<reference evidence="1 2" key="1">
    <citation type="submission" date="2021-06" db="EMBL/GenBank/DDBJ databases">
        <title>Bacillus sp. RD4P76, an endophyte from a halophyte.</title>
        <authorList>
            <person name="Sun J.-Q."/>
        </authorList>
    </citation>
    <scope>NUCLEOTIDE SEQUENCE [LARGE SCALE GENOMIC DNA]</scope>
    <source>
        <strain evidence="1 2">CGMCC 1.15917</strain>
    </source>
</reference>
<organism evidence="1 2">
    <name type="scientific">Evansella tamaricis</name>
    <dbReference type="NCBI Taxonomy" id="2069301"/>
    <lineage>
        <taxon>Bacteria</taxon>
        <taxon>Bacillati</taxon>
        <taxon>Bacillota</taxon>
        <taxon>Bacilli</taxon>
        <taxon>Bacillales</taxon>
        <taxon>Bacillaceae</taxon>
        <taxon>Evansella</taxon>
    </lineage>
</organism>
<dbReference type="Proteomes" id="UP000784880">
    <property type="component" value="Unassembled WGS sequence"/>
</dbReference>
<dbReference type="RefSeq" id="WP_217069601.1">
    <property type="nucleotide sequence ID" value="NZ_JAHQCS010000184.1"/>
</dbReference>
<name>A0ABS6JMM2_9BACI</name>